<evidence type="ECO:0000313" key="1">
    <source>
        <dbReference type="EMBL" id="MCU4743450.1"/>
    </source>
</evidence>
<dbReference type="RefSeq" id="WP_338005269.1">
    <property type="nucleotide sequence ID" value="NZ_JAOPKA010000015.1"/>
</dbReference>
<dbReference type="AlphaFoldDB" id="A0AAP3E3I4"/>
<name>A0AAP3E3I4_9EURY</name>
<protein>
    <submittedName>
        <fullName evidence="1">Uncharacterized protein</fullName>
    </submittedName>
</protein>
<sequence>MHSDPDRHPQDDLLIATALCRFSHQFEDAEPELAERAWEIARELCDLHGLEPGEAVLQLE</sequence>
<dbReference type="EMBL" id="JAOPKA010000015">
    <property type="protein sequence ID" value="MCU4743450.1"/>
    <property type="molecule type" value="Genomic_DNA"/>
</dbReference>
<accession>A0AAP3E3I4</accession>
<evidence type="ECO:0000313" key="2">
    <source>
        <dbReference type="Proteomes" id="UP001321018"/>
    </source>
</evidence>
<gene>
    <name evidence="1" type="ORF">OB960_18855</name>
</gene>
<comment type="caution">
    <text evidence="1">The sequence shown here is derived from an EMBL/GenBank/DDBJ whole genome shotgun (WGS) entry which is preliminary data.</text>
</comment>
<reference evidence="1" key="1">
    <citation type="submission" date="2022-09" db="EMBL/GenBank/DDBJ databases">
        <title>Enrichment on poylsaccharides allowed isolation of novel metabolic and taxonomic groups of Haloarchaea.</title>
        <authorList>
            <person name="Sorokin D.Y."/>
            <person name="Elcheninov A.G."/>
            <person name="Khizhniak T.V."/>
            <person name="Kolganova T.V."/>
            <person name="Kublanov I.V."/>
        </authorList>
    </citation>
    <scope>NUCLEOTIDE SEQUENCE</scope>
    <source>
        <strain evidence="1">AArc-xg1-1</strain>
    </source>
</reference>
<dbReference type="Proteomes" id="UP001321018">
    <property type="component" value="Unassembled WGS sequence"/>
</dbReference>
<proteinExistence type="predicted"/>
<organism evidence="1 2">
    <name type="scientific">Natronoglomus mannanivorans</name>
    <dbReference type="NCBI Taxonomy" id="2979990"/>
    <lineage>
        <taxon>Archaea</taxon>
        <taxon>Methanobacteriati</taxon>
        <taxon>Methanobacteriota</taxon>
        <taxon>Stenosarchaea group</taxon>
        <taxon>Halobacteria</taxon>
        <taxon>Halobacteriales</taxon>
        <taxon>Natrialbaceae</taxon>
        <taxon>Natronoglomus</taxon>
    </lineage>
</organism>